<dbReference type="EMBL" id="UOFC01000062">
    <property type="protein sequence ID" value="VAW45579.1"/>
    <property type="molecule type" value="Genomic_DNA"/>
</dbReference>
<proteinExistence type="predicted"/>
<reference evidence="1" key="1">
    <citation type="submission" date="2018-06" db="EMBL/GenBank/DDBJ databases">
        <authorList>
            <person name="Zhirakovskaya E."/>
        </authorList>
    </citation>
    <scope>NUCLEOTIDE SEQUENCE</scope>
</reference>
<sequence length="109" mass="12532">MKVDIDSLSERELIGLNHRIVERLKFLESMRTHAEMLTFSVGERVSFMSSQHEKIIGILVKYNRKTVTVITENGQKWNVSPQLLEKHKGEKDEGLGADHVIKITQKNAF</sequence>
<protein>
    <submittedName>
        <fullName evidence="1">Uncharacterized protein</fullName>
    </submittedName>
</protein>
<evidence type="ECO:0000313" key="1">
    <source>
        <dbReference type="EMBL" id="VAW45579.1"/>
    </source>
</evidence>
<accession>A0A3B0W8D4</accession>
<gene>
    <name evidence="1" type="ORF">MNBD_GAMMA03-498</name>
</gene>
<name>A0A3B0W8D4_9ZZZZ</name>
<dbReference type="AlphaFoldDB" id="A0A3B0W8D4"/>
<organism evidence="1">
    <name type="scientific">hydrothermal vent metagenome</name>
    <dbReference type="NCBI Taxonomy" id="652676"/>
    <lineage>
        <taxon>unclassified sequences</taxon>
        <taxon>metagenomes</taxon>
        <taxon>ecological metagenomes</taxon>
    </lineage>
</organism>